<dbReference type="GO" id="GO:0022857">
    <property type="term" value="F:transmembrane transporter activity"/>
    <property type="evidence" value="ECO:0007669"/>
    <property type="project" value="InterPro"/>
</dbReference>
<feature type="transmembrane region" description="Helical" evidence="8">
    <location>
        <begin position="524"/>
        <end position="543"/>
    </location>
</feature>
<dbReference type="STRING" id="361077.A0A151Z4Z7"/>
<comment type="subcellular location">
    <subcellularLocation>
        <location evidence="1">Cell membrane</location>
        <topology evidence="1">Multi-pass membrane protein</topology>
    </subcellularLocation>
</comment>
<feature type="transmembrane region" description="Helical" evidence="8">
    <location>
        <begin position="456"/>
        <end position="475"/>
    </location>
</feature>
<evidence type="ECO:0000256" key="6">
    <source>
        <dbReference type="ARBA" id="ARBA00023136"/>
    </source>
</evidence>
<proteinExistence type="predicted"/>
<evidence type="ECO:0000313" key="10">
    <source>
        <dbReference type="Proteomes" id="UP000076078"/>
    </source>
</evidence>
<organism evidence="9 10">
    <name type="scientific">Tieghemostelium lacteum</name>
    <name type="common">Slime mold</name>
    <name type="synonym">Dictyostelium lacteum</name>
    <dbReference type="NCBI Taxonomy" id="361077"/>
    <lineage>
        <taxon>Eukaryota</taxon>
        <taxon>Amoebozoa</taxon>
        <taxon>Evosea</taxon>
        <taxon>Eumycetozoa</taxon>
        <taxon>Dictyostelia</taxon>
        <taxon>Dictyosteliales</taxon>
        <taxon>Raperosteliaceae</taxon>
        <taxon>Tieghemostelium</taxon>
    </lineage>
</organism>
<feature type="transmembrane region" description="Helical" evidence="8">
    <location>
        <begin position="651"/>
        <end position="672"/>
    </location>
</feature>
<dbReference type="Proteomes" id="UP000076078">
    <property type="component" value="Unassembled WGS sequence"/>
</dbReference>
<evidence type="ECO:0000313" key="9">
    <source>
        <dbReference type="EMBL" id="KYQ89036.1"/>
    </source>
</evidence>
<keyword evidence="10" id="KW-1185">Reference proteome</keyword>
<feature type="transmembrane region" description="Helical" evidence="8">
    <location>
        <begin position="684"/>
        <end position="703"/>
    </location>
</feature>
<evidence type="ECO:0008006" key="11">
    <source>
        <dbReference type="Google" id="ProtNLM"/>
    </source>
</evidence>
<evidence type="ECO:0000256" key="3">
    <source>
        <dbReference type="ARBA" id="ARBA00022475"/>
    </source>
</evidence>
<dbReference type="CDD" id="cd06173">
    <property type="entry name" value="MFS_MefA_like"/>
    <property type="match status" value="1"/>
</dbReference>
<dbReference type="InterPro" id="IPR036259">
    <property type="entry name" value="MFS_trans_sf"/>
</dbReference>
<protein>
    <recommendedName>
        <fullName evidence="11">Major facilitator superfamily (MFS) profile domain-containing protein</fullName>
    </recommendedName>
</protein>
<evidence type="ECO:0000256" key="7">
    <source>
        <dbReference type="SAM" id="MobiDB-lite"/>
    </source>
</evidence>
<dbReference type="InterPro" id="IPR011701">
    <property type="entry name" value="MFS"/>
</dbReference>
<evidence type="ECO:0000256" key="4">
    <source>
        <dbReference type="ARBA" id="ARBA00022692"/>
    </source>
</evidence>
<feature type="transmembrane region" description="Helical" evidence="8">
    <location>
        <begin position="778"/>
        <end position="796"/>
    </location>
</feature>
<dbReference type="Gene3D" id="1.20.1250.20">
    <property type="entry name" value="MFS general substrate transporter like domains"/>
    <property type="match status" value="1"/>
</dbReference>
<feature type="region of interest" description="Disordered" evidence="7">
    <location>
        <begin position="1"/>
        <end position="48"/>
    </location>
</feature>
<dbReference type="GO" id="GO:0005886">
    <property type="term" value="C:plasma membrane"/>
    <property type="evidence" value="ECO:0007669"/>
    <property type="project" value="UniProtKB-SubCell"/>
</dbReference>
<keyword evidence="6 8" id="KW-0472">Membrane</keyword>
<feature type="transmembrane region" description="Helical" evidence="8">
    <location>
        <begin position="430"/>
        <end position="449"/>
    </location>
</feature>
<feature type="transmembrane region" description="Helical" evidence="8">
    <location>
        <begin position="740"/>
        <end position="758"/>
    </location>
</feature>
<keyword evidence="5 8" id="KW-1133">Transmembrane helix</keyword>
<dbReference type="PANTHER" id="PTHR43266:SF2">
    <property type="entry name" value="MAJOR FACILITATOR SUPERFAMILY (MFS) PROFILE DOMAIN-CONTAINING PROTEIN"/>
    <property type="match status" value="1"/>
</dbReference>
<evidence type="ECO:0000256" key="8">
    <source>
        <dbReference type="SAM" id="Phobius"/>
    </source>
</evidence>
<feature type="region of interest" description="Disordered" evidence="7">
    <location>
        <begin position="285"/>
        <end position="331"/>
    </location>
</feature>
<comment type="caution">
    <text evidence="9">The sequence shown here is derived from an EMBL/GenBank/DDBJ whole genome shotgun (WGS) entry which is preliminary data.</text>
</comment>
<accession>A0A151Z4Z7</accession>
<dbReference type="Pfam" id="PF07690">
    <property type="entry name" value="MFS_1"/>
    <property type="match status" value="1"/>
</dbReference>
<gene>
    <name evidence="9" type="ORF">DLAC_10260</name>
</gene>
<dbReference type="OrthoDB" id="46230at2759"/>
<dbReference type="EMBL" id="LODT01000042">
    <property type="protein sequence ID" value="KYQ89036.1"/>
    <property type="molecule type" value="Genomic_DNA"/>
</dbReference>
<feature type="region of interest" description="Disordered" evidence="7">
    <location>
        <begin position="148"/>
        <end position="173"/>
    </location>
</feature>
<keyword evidence="3" id="KW-1003">Cell membrane</keyword>
<dbReference type="FunCoup" id="A0A151Z4Z7">
    <property type="interactions" value="425"/>
</dbReference>
<dbReference type="AlphaFoldDB" id="A0A151Z4Z7"/>
<evidence type="ECO:0000256" key="2">
    <source>
        <dbReference type="ARBA" id="ARBA00022448"/>
    </source>
</evidence>
<feature type="compositionally biased region" description="Acidic residues" evidence="7">
    <location>
        <begin position="1"/>
        <end position="12"/>
    </location>
</feature>
<evidence type="ECO:0000256" key="5">
    <source>
        <dbReference type="ARBA" id="ARBA00022989"/>
    </source>
</evidence>
<keyword evidence="2" id="KW-0813">Transport</keyword>
<dbReference type="PANTHER" id="PTHR43266">
    <property type="entry name" value="MACROLIDE-EFFLUX PROTEIN"/>
    <property type="match status" value="1"/>
</dbReference>
<name>A0A151Z4Z7_TIELA</name>
<feature type="compositionally biased region" description="Polar residues" evidence="7">
    <location>
        <begin position="148"/>
        <end position="162"/>
    </location>
</feature>
<evidence type="ECO:0000256" key="1">
    <source>
        <dbReference type="ARBA" id="ARBA00004651"/>
    </source>
</evidence>
<sequence length="815" mass="92770">MINFDETEDGLNQEESTIHDQLLPIDQGHRDSSDSLSLSDNQPSQFDKNDISEIKQSSHSISVDDYDELELQTVPILSTENIDQDTTHKHIKTPLLNIEDIDKKEIENTFTTPQISPSNTQIIVTPPISITTTPTKSPLHSNQVHFLQSSTASERSVVSETGSYHPPPPLKRNKSQLEITQGYYSDGVLEISIEGAPRHTIHHDDPSHVLFSHPFHQEEIQVSEKEYDYDNYFDESDLDHQHPPNLGNAILLADKPHQLQEASDSSEDDNEQCKRAIVLTKAHHNIKHKKINAPHPQRNPFEKTAQPHPKKKRQRQYQHQQQQPRRENSNRILDNFIDEDGYSMNDIKSFNCCTPYYHLLAKNGNYLLYWLSAMISLMGDWFNELACLTLLTRYEVSGIMISVFLVLRESPPFLLQALTGVVSDSFDRRFIMITADIVRAIVVLLFLLIQSQSKIWLLYLIAFIQFSVGSFFQPAKSALLPSLVPQEDIITANAVDQSTYSTMMLIGASLGGVISYSLGTNVNFIIDCFTYILSAVFVFSLYLRTKSILEINPRYKQHQPIPLDALDSERAQGHIELEPIPKVVEEPKPFKQVVSEYFGMYKKGFQFLSDNKYVFAMTFVKASGAAVWCGIDTIHIRIAETNFKIGHDSSLSLGIILASGGLGITLIPFLFARIVKDLPKNHNAILKFGFFLQFVCTYCLGFSSNSLPFYLIFNTLRSSSTCILWLYSSSILQQLLPNQVRGRVFSFEFGILTVFNITSKLMCGVMLDEFLMTPREIIFVYATVGILIFFAWLMVFDKYPREPIKEETIYQTQIK</sequence>
<dbReference type="SUPFAM" id="SSF103473">
    <property type="entry name" value="MFS general substrate transporter"/>
    <property type="match status" value="1"/>
</dbReference>
<dbReference type="InParanoid" id="A0A151Z4Z7"/>
<reference evidence="9 10" key="1">
    <citation type="submission" date="2015-12" db="EMBL/GenBank/DDBJ databases">
        <title>Dictyostelia acquired genes for synthesis and detection of signals that induce cell-type specialization by lateral gene transfer from prokaryotes.</title>
        <authorList>
            <person name="Gloeckner G."/>
            <person name="Schaap P."/>
        </authorList>
    </citation>
    <scope>NUCLEOTIDE SEQUENCE [LARGE SCALE GENOMIC DNA]</scope>
    <source>
        <strain evidence="9 10">TK</strain>
    </source>
</reference>
<keyword evidence="4 8" id="KW-0812">Transmembrane</keyword>